<protein>
    <recommendedName>
        <fullName evidence="2">B box-type domain-containing protein</fullName>
    </recommendedName>
</protein>
<dbReference type="InterPro" id="IPR011011">
    <property type="entry name" value="Znf_FYVE_PHD"/>
</dbReference>
<organism evidence="1">
    <name type="scientific">marine sediment metagenome</name>
    <dbReference type="NCBI Taxonomy" id="412755"/>
    <lineage>
        <taxon>unclassified sequences</taxon>
        <taxon>metagenomes</taxon>
        <taxon>ecological metagenomes</taxon>
    </lineage>
</organism>
<sequence>MSEDEIAKLMEEGAPRCYFCDKIVNSEMYCHGCGNFVCDGCDETGVFGSHDVEDHKNS</sequence>
<gene>
    <name evidence="1" type="ORF">S06H3_26934</name>
</gene>
<accession>X1MJK0</accession>
<reference evidence="1" key="1">
    <citation type="journal article" date="2014" name="Front. Microbiol.">
        <title>High frequency of phylogenetically diverse reductive dehalogenase-homologous genes in deep subseafloor sedimentary metagenomes.</title>
        <authorList>
            <person name="Kawai M."/>
            <person name="Futagami T."/>
            <person name="Toyoda A."/>
            <person name="Takaki Y."/>
            <person name="Nishi S."/>
            <person name="Hori S."/>
            <person name="Arai W."/>
            <person name="Tsubouchi T."/>
            <person name="Morono Y."/>
            <person name="Uchiyama I."/>
            <person name="Ito T."/>
            <person name="Fujiyama A."/>
            <person name="Inagaki F."/>
            <person name="Takami H."/>
        </authorList>
    </citation>
    <scope>NUCLEOTIDE SEQUENCE</scope>
    <source>
        <strain evidence="1">Expedition CK06-06</strain>
    </source>
</reference>
<name>X1MJK0_9ZZZZ</name>
<dbReference type="SUPFAM" id="SSF57903">
    <property type="entry name" value="FYVE/PHD zinc finger"/>
    <property type="match status" value="1"/>
</dbReference>
<dbReference type="EMBL" id="BARV01015596">
    <property type="protein sequence ID" value="GAI31827.1"/>
    <property type="molecule type" value="Genomic_DNA"/>
</dbReference>
<comment type="caution">
    <text evidence="1">The sequence shown here is derived from an EMBL/GenBank/DDBJ whole genome shotgun (WGS) entry which is preliminary data.</text>
</comment>
<evidence type="ECO:0008006" key="2">
    <source>
        <dbReference type="Google" id="ProtNLM"/>
    </source>
</evidence>
<proteinExistence type="predicted"/>
<evidence type="ECO:0000313" key="1">
    <source>
        <dbReference type="EMBL" id="GAI31827.1"/>
    </source>
</evidence>
<dbReference type="AlphaFoldDB" id="X1MJK0"/>